<keyword evidence="4" id="KW-1185">Reference proteome</keyword>
<keyword evidence="1" id="KW-0812">Transmembrane</keyword>
<evidence type="ECO:0000256" key="1">
    <source>
        <dbReference type="SAM" id="Phobius"/>
    </source>
</evidence>
<feature type="transmembrane region" description="Helical" evidence="1">
    <location>
        <begin position="71"/>
        <end position="97"/>
    </location>
</feature>
<name>A0AAX2IRU9_9FLAO</name>
<dbReference type="EMBL" id="UAVR01000023">
    <property type="protein sequence ID" value="SQA92430.1"/>
    <property type="molecule type" value="Genomic_DNA"/>
</dbReference>
<comment type="caution">
    <text evidence="3">The sequence shown here is derived from an EMBL/GenBank/DDBJ whole genome shotgun (WGS) entry which is preliminary data.</text>
</comment>
<dbReference type="AlphaFoldDB" id="A0AAX2IRU9"/>
<dbReference type="Proteomes" id="UP000190669">
    <property type="component" value="Unassembled WGS sequence"/>
</dbReference>
<dbReference type="EMBL" id="FUZE01000003">
    <property type="protein sequence ID" value="SKB57306.1"/>
    <property type="molecule type" value="Genomic_DNA"/>
</dbReference>
<organism evidence="3 5">
    <name type="scientific">Chryseobacterium balustinum</name>
    <dbReference type="NCBI Taxonomy" id="246"/>
    <lineage>
        <taxon>Bacteria</taxon>
        <taxon>Pseudomonadati</taxon>
        <taxon>Bacteroidota</taxon>
        <taxon>Flavobacteriia</taxon>
        <taxon>Flavobacteriales</taxon>
        <taxon>Weeksellaceae</taxon>
        <taxon>Chryseobacterium group</taxon>
        <taxon>Chryseobacterium</taxon>
    </lineage>
</organism>
<protein>
    <submittedName>
        <fullName evidence="3">Uncharacterized protein</fullName>
    </submittedName>
</protein>
<feature type="transmembrane region" description="Helical" evidence="1">
    <location>
        <begin position="35"/>
        <end position="59"/>
    </location>
</feature>
<sequence length="102" mass="11855">MRSNYVITWGKISGVETLNEIRTSLSHSQIGNKSFLYYLIMYLIKLSAFLIPAFISIRILGYLNISSLWNILKLALCVLLIRFIYLKIIQLLIVFVIKTKKE</sequence>
<evidence type="ECO:0000313" key="3">
    <source>
        <dbReference type="EMBL" id="SQA92430.1"/>
    </source>
</evidence>
<accession>A0AAX2IRU9</accession>
<proteinExistence type="predicted"/>
<keyword evidence="1" id="KW-1133">Transmembrane helix</keyword>
<keyword evidence="1" id="KW-0472">Membrane</keyword>
<evidence type="ECO:0000313" key="2">
    <source>
        <dbReference type="EMBL" id="SKB57306.1"/>
    </source>
</evidence>
<reference evidence="3 5" key="2">
    <citation type="submission" date="2018-06" db="EMBL/GenBank/DDBJ databases">
        <authorList>
            <consortium name="Pathogen Informatics"/>
            <person name="Doyle S."/>
        </authorList>
    </citation>
    <scope>NUCLEOTIDE SEQUENCE [LARGE SCALE GENOMIC DNA]</scope>
    <source>
        <strain evidence="3 5">NCTC11212</strain>
    </source>
</reference>
<reference evidence="2 4" key="1">
    <citation type="submission" date="2017-02" db="EMBL/GenBank/DDBJ databases">
        <authorList>
            <person name="Varghese N."/>
            <person name="Submissions S."/>
        </authorList>
    </citation>
    <scope>NUCLEOTIDE SEQUENCE [LARGE SCALE GENOMIC DNA]</scope>
    <source>
        <strain evidence="2 4">DSM 16775</strain>
    </source>
</reference>
<evidence type="ECO:0000313" key="4">
    <source>
        <dbReference type="Proteomes" id="UP000190669"/>
    </source>
</evidence>
<gene>
    <name evidence="3" type="ORF">NCTC11212_04084</name>
    <name evidence="2" type="ORF">SAMN05421800_103311</name>
</gene>
<dbReference type="Proteomes" id="UP000251937">
    <property type="component" value="Unassembled WGS sequence"/>
</dbReference>
<evidence type="ECO:0000313" key="5">
    <source>
        <dbReference type="Proteomes" id="UP000251937"/>
    </source>
</evidence>